<dbReference type="PANTHER" id="PTHR33055">
    <property type="entry name" value="TRANSPOSASE FOR INSERTION SEQUENCE ELEMENT IS1111A"/>
    <property type="match status" value="1"/>
</dbReference>
<accession>A0A7W7F8Q4</accession>
<feature type="domain" description="Transposase IS110-like N-terminal" evidence="1">
    <location>
        <begin position="12"/>
        <end position="152"/>
    </location>
</feature>
<dbReference type="GO" id="GO:0004803">
    <property type="term" value="F:transposase activity"/>
    <property type="evidence" value="ECO:0007669"/>
    <property type="project" value="InterPro"/>
</dbReference>
<organism evidence="2 3">
    <name type="scientific">Sphingosinicella soli</name>
    <dbReference type="NCBI Taxonomy" id="333708"/>
    <lineage>
        <taxon>Bacteria</taxon>
        <taxon>Pseudomonadati</taxon>
        <taxon>Pseudomonadota</taxon>
        <taxon>Alphaproteobacteria</taxon>
        <taxon>Sphingomonadales</taxon>
        <taxon>Sphingosinicellaceae</taxon>
        <taxon>Sphingosinicella</taxon>
    </lineage>
</organism>
<evidence type="ECO:0000313" key="2">
    <source>
        <dbReference type="EMBL" id="MBB4633979.1"/>
    </source>
</evidence>
<evidence type="ECO:0000313" key="3">
    <source>
        <dbReference type="Proteomes" id="UP000566324"/>
    </source>
</evidence>
<keyword evidence="3" id="KW-1185">Reference proteome</keyword>
<evidence type="ECO:0000259" key="1">
    <source>
        <dbReference type="Pfam" id="PF01548"/>
    </source>
</evidence>
<dbReference type="InterPro" id="IPR047650">
    <property type="entry name" value="Transpos_IS110"/>
</dbReference>
<dbReference type="GO" id="GO:0003677">
    <property type="term" value="F:DNA binding"/>
    <property type="evidence" value="ECO:0007669"/>
    <property type="project" value="InterPro"/>
</dbReference>
<dbReference type="GO" id="GO:0006313">
    <property type="term" value="P:DNA transposition"/>
    <property type="evidence" value="ECO:0007669"/>
    <property type="project" value="InterPro"/>
</dbReference>
<dbReference type="AlphaFoldDB" id="A0A7W7F8Q4"/>
<dbReference type="InterPro" id="IPR002525">
    <property type="entry name" value="Transp_IS110-like_N"/>
</dbReference>
<protein>
    <submittedName>
        <fullName evidence="2">Transposase</fullName>
    </submittedName>
</protein>
<dbReference type="PANTHER" id="PTHR33055:SF13">
    <property type="entry name" value="TRANSPOSASE"/>
    <property type="match status" value="1"/>
</dbReference>
<dbReference type="EMBL" id="JACHNZ010000083">
    <property type="protein sequence ID" value="MBB4633979.1"/>
    <property type="molecule type" value="Genomic_DNA"/>
</dbReference>
<reference evidence="2 3" key="1">
    <citation type="submission" date="2020-08" db="EMBL/GenBank/DDBJ databases">
        <title>Genomic Encyclopedia of Type Strains, Phase IV (KMG-IV): sequencing the most valuable type-strain genomes for metagenomic binning, comparative biology and taxonomic classification.</title>
        <authorList>
            <person name="Goeker M."/>
        </authorList>
    </citation>
    <scope>NUCLEOTIDE SEQUENCE [LARGE SCALE GENOMIC DNA]</scope>
    <source>
        <strain evidence="2 3">DSM 17328</strain>
    </source>
</reference>
<proteinExistence type="predicted"/>
<dbReference type="RefSeq" id="WP_184072052.1">
    <property type="nucleotide sequence ID" value="NZ_JACHNZ010000083.1"/>
</dbReference>
<comment type="caution">
    <text evidence="2">The sequence shown here is derived from an EMBL/GenBank/DDBJ whole genome shotgun (WGS) entry which is preliminary data.</text>
</comment>
<gene>
    <name evidence="2" type="ORF">GGQ98_003637</name>
</gene>
<sequence>MTDKTTMPTRFVGCDVGKTEIHIFDTCGAQSVCLPNEPAALAGFAAGLDENCLVICEATGGYEAALLDAVTQAGRAIHRADARKVKAFIRSFGTLAKTDALDARALARYGEERADQLAHWVPGDHQRDQLHLLVSTRRGLVQQRVAFSNRLAAPRAAAVARYLQPVIQALDREIAALDTDIKTLVV</sequence>
<name>A0A7W7F8Q4_9SPHN</name>
<dbReference type="Proteomes" id="UP000566324">
    <property type="component" value="Unassembled WGS sequence"/>
</dbReference>
<dbReference type="Pfam" id="PF01548">
    <property type="entry name" value="DEDD_Tnp_IS110"/>
    <property type="match status" value="1"/>
</dbReference>